<dbReference type="Pfam" id="PF00984">
    <property type="entry name" value="UDPG_MGDP_dh"/>
    <property type="match status" value="1"/>
</dbReference>
<evidence type="ECO:0000256" key="1">
    <source>
        <dbReference type="ARBA" id="ARBA00006601"/>
    </source>
</evidence>
<organism evidence="6 7">
    <name type="scientific">Guptibacillus hwajinpoensis</name>
    <dbReference type="NCBI Taxonomy" id="208199"/>
    <lineage>
        <taxon>Bacteria</taxon>
        <taxon>Bacillati</taxon>
        <taxon>Bacillota</taxon>
        <taxon>Bacilli</taxon>
        <taxon>Bacillales</taxon>
        <taxon>Guptibacillaceae</taxon>
        <taxon>Guptibacillus</taxon>
    </lineage>
</organism>
<dbReference type="SMART" id="SM00984">
    <property type="entry name" value="UDPG_MGDP_dh_C"/>
    <property type="match status" value="1"/>
</dbReference>
<keyword evidence="7" id="KW-1185">Reference proteome</keyword>
<dbReference type="PATRIC" id="fig|157733.3.peg.790"/>
<evidence type="ECO:0000313" key="7">
    <source>
        <dbReference type="Proteomes" id="UP000035996"/>
    </source>
</evidence>
<keyword evidence="3" id="KW-0520">NAD</keyword>
<protein>
    <submittedName>
        <fullName evidence="6">UDP-N-acetyl-D-mannosamine dehydrogenase</fullName>
    </submittedName>
</protein>
<evidence type="ECO:0000256" key="3">
    <source>
        <dbReference type="ARBA" id="ARBA00023027"/>
    </source>
</evidence>
<evidence type="ECO:0000256" key="4">
    <source>
        <dbReference type="PIRNR" id="PIRNR000124"/>
    </source>
</evidence>
<gene>
    <name evidence="6" type="ORF">AB986_13680</name>
</gene>
<dbReference type="SUPFAM" id="SSF52413">
    <property type="entry name" value="UDP-glucose/GDP-mannose dehydrogenase C-terminal domain"/>
    <property type="match status" value="1"/>
</dbReference>
<sequence length="427" mass="46667">MKLVVMGLGYIGLPTAVMFAKHGVKVHGVDINEQVVETLQNKALHIEEPGLGEMLVEAIDSGNLTFGTTPVPADGFIIAVPTPVNPDKSANLNYVRSATKMINPFLQKDNLVVLESTSPPGTTLKVLAPILEETGLKVGKDLHVAYSPERVLPGKLLEELVNNNRIVGGVNAKSSIMTERIYKIFVKGIIHQTDATTAEMVKLMENTYRDVNIALANELARIAENVGCDIWKAVELANCHPRVNVHSPGPGVGGHCIAVDPWFLVEASPEDATLIRTARSINDGVPEIVATQIKECIDGIDQPKVALLGLAYKGNIGDARESPSITILQHLQEMGISCSVHDPYVLDKRITNQCETVEQTVQDADCLVLLTDHNEYKELDLKALTPLMRHALLYDTKNMIDKEKAERAGFKYEKVGKSQINTNLLHL</sequence>
<evidence type="ECO:0000256" key="2">
    <source>
        <dbReference type="ARBA" id="ARBA00023002"/>
    </source>
</evidence>
<dbReference type="GO" id="GO:0051287">
    <property type="term" value="F:NAD binding"/>
    <property type="evidence" value="ECO:0007669"/>
    <property type="project" value="InterPro"/>
</dbReference>
<dbReference type="InterPro" id="IPR036291">
    <property type="entry name" value="NAD(P)-bd_dom_sf"/>
</dbReference>
<keyword evidence="2" id="KW-0560">Oxidoreductase</keyword>
<comment type="similarity">
    <text evidence="1 4">Belongs to the UDP-glucose/GDP-mannose dehydrogenase family.</text>
</comment>
<dbReference type="NCBIfam" id="TIGR03026">
    <property type="entry name" value="NDP-sugDHase"/>
    <property type="match status" value="1"/>
</dbReference>
<dbReference type="STRING" id="157733.AB986_13680"/>
<dbReference type="SUPFAM" id="SSF48179">
    <property type="entry name" value="6-phosphogluconate dehydrogenase C-terminal domain-like"/>
    <property type="match status" value="1"/>
</dbReference>
<dbReference type="PIRSF" id="PIRSF000124">
    <property type="entry name" value="UDPglc_GDPman_dh"/>
    <property type="match status" value="1"/>
</dbReference>
<evidence type="ECO:0000313" key="6">
    <source>
        <dbReference type="EMBL" id="KMM36954.1"/>
    </source>
</evidence>
<dbReference type="Pfam" id="PF03721">
    <property type="entry name" value="UDPG_MGDP_dh_N"/>
    <property type="match status" value="1"/>
</dbReference>
<dbReference type="InterPro" id="IPR008927">
    <property type="entry name" value="6-PGluconate_DH-like_C_sf"/>
</dbReference>
<feature type="domain" description="UDP-glucose/GDP-mannose dehydrogenase C-terminal" evidence="5">
    <location>
        <begin position="306"/>
        <end position="402"/>
    </location>
</feature>
<dbReference type="Gene3D" id="3.40.50.720">
    <property type="entry name" value="NAD(P)-binding Rossmann-like Domain"/>
    <property type="match status" value="2"/>
</dbReference>
<dbReference type="GO" id="GO:0000271">
    <property type="term" value="P:polysaccharide biosynthetic process"/>
    <property type="evidence" value="ECO:0007669"/>
    <property type="project" value="InterPro"/>
</dbReference>
<dbReference type="InterPro" id="IPR036220">
    <property type="entry name" value="UDP-Glc/GDP-Man_DH_C_sf"/>
</dbReference>
<dbReference type="InterPro" id="IPR028359">
    <property type="entry name" value="UDP_ManNAc/GlcNAc_DH"/>
</dbReference>
<dbReference type="InterPro" id="IPR001732">
    <property type="entry name" value="UDP-Glc/GDP-Man_DH_N"/>
</dbReference>
<dbReference type="PIRSF" id="PIRSF500136">
    <property type="entry name" value="UDP_ManNAc_DH"/>
    <property type="match status" value="1"/>
</dbReference>
<dbReference type="EMBL" id="LELK01000004">
    <property type="protein sequence ID" value="KMM36954.1"/>
    <property type="molecule type" value="Genomic_DNA"/>
</dbReference>
<dbReference type="GO" id="GO:0016616">
    <property type="term" value="F:oxidoreductase activity, acting on the CH-OH group of donors, NAD or NADP as acceptor"/>
    <property type="evidence" value="ECO:0007669"/>
    <property type="project" value="InterPro"/>
</dbReference>
<proteinExistence type="inferred from homology"/>
<dbReference type="RefSeq" id="WP_048311670.1">
    <property type="nucleotide sequence ID" value="NZ_CP119526.1"/>
</dbReference>
<dbReference type="InterPro" id="IPR014027">
    <property type="entry name" value="UDP-Glc/GDP-Man_DH_C"/>
</dbReference>
<dbReference type="PANTHER" id="PTHR43491:SF2">
    <property type="entry name" value="UDP-N-ACETYL-D-MANNOSAMINE DEHYDROGENASE"/>
    <property type="match status" value="1"/>
</dbReference>
<dbReference type="Pfam" id="PF03720">
    <property type="entry name" value="UDPG_MGDP_dh_C"/>
    <property type="match status" value="1"/>
</dbReference>
<reference evidence="6" key="1">
    <citation type="submission" date="2015-06" db="EMBL/GenBank/DDBJ databases">
        <authorList>
            <person name="Liu B."/>
            <person name="Wang J."/>
            <person name="Zhu Y."/>
            <person name="Liu G."/>
            <person name="Chen Q."/>
            <person name="Zheng C."/>
            <person name="Che J."/>
            <person name="Ge C."/>
            <person name="Shi H."/>
            <person name="Pan Z."/>
            <person name="Liu X."/>
        </authorList>
    </citation>
    <scope>NUCLEOTIDE SEQUENCE [LARGE SCALE GENOMIC DNA]</scope>
    <source>
        <strain evidence="6">DSM 16346</strain>
    </source>
</reference>
<name>A0A0J6CY33_9BACL</name>
<dbReference type="OrthoDB" id="9803238at2"/>
<dbReference type="SUPFAM" id="SSF51735">
    <property type="entry name" value="NAD(P)-binding Rossmann-fold domains"/>
    <property type="match status" value="1"/>
</dbReference>
<dbReference type="InterPro" id="IPR014026">
    <property type="entry name" value="UDP-Glc/GDP-Man_DH_dimer"/>
</dbReference>
<dbReference type="InterPro" id="IPR017476">
    <property type="entry name" value="UDP-Glc/GDP-Man"/>
</dbReference>
<comment type="caution">
    <text evidence="6">The sequence shown here is derived from an EMBL/GenBank/DDBJ whole genome shotgun (WGS) entry which is preliminary data.</text>
</comment>
<dbReference type="AlphaFoldDB" id="A0A0J6CY33"/>
<accession>A0A0J6CY33</accession>
<dbReference type="Proteomes" id="UP000035996">
    <property type="component" value="Unassembled WGS sequence"/>
</dbReference>
<dbReference type="PANTHER" id="PTHR43491">
    <property type="entry name" value="UDP-N-ACETYL-D-MANNOSAMINE DEHYDROGENASE"/>
    <property type="match status" value="1"/>
</dbReference>
<dbReference type="GO" id="GO:0016628">
    <property type="term" value="F:oxidoreductase activity, acting on the CH-CH group of donors, NAD or NADP as acceptor"/>
    <property type="evidence" value="ECO:0007669"/>
    <property type="project" value="InterPro"/>
</dbReference>
<evidence type="ECO:0000259" key="5">
    <source>
        <dbReference type="SMART" id="SM00984"/>
    </source>
</evidence>